<dbReference type="Proteomes" id="UP001208938">
    <property type="component" value="Unassembled WGS sequence"/>
</dbReference>
<evidence type="ECO:0000256" key="3">
    <source>
        <dbReference type="ARBA" id="ARBA00022970"/>
    </source>
</evidence>
<proteinExistence type="inferred from homology"/>
<evidence type="ECO:0000256" key="1">
    <source>
        <dbReference type="ARBA" id="ARBA00010062"/>
    </source>
</evidence>
<dbReference type="EMBL" id="JAPDFL010000002">
    <property type="protein sequence ID" value="MCW1934903.1"/>
    <property type="molecule type" value="Genomic_DNA"/>
</dbReference>
<dbReference type="Gene3D" id="3.40.50.2300">
    <property type="match status" value="2"/>
</dbReference>
<dbReference type="PANTHER" id="PTHR30483">
    <property type="entry name" value="LEUCINE-SPECIFIC-BINDING PROTEIN"/>
    <property type="match status" value="1"/>
</dbReference>
<evidence type="ECO:0000313" key="6">
    <source>
        <dbReference type="Proteomes" id="UP001208938"/>
    </source>
</evidence>
<evidence type="ECO:0000313" key="5">
    <source>
        <dbReference type="EMBL" id="MCW1934903.1"/>
    </source>
</evidence>
<dbReference type="InterPro" id="IPR028081">
    <property type="entry name" value="Leu-bd"/>
</dbReference>
<comment type="similarity">
    <text evidence="1">Belongs to the leucine-binding protein family.</text>
</comment>
<dbReference type="CDD" id="cd06337">
    <property type="entry name" value="PBP1_ABC_ligand_binding-like"/>
    <property type="match status" value="1"/>
</dbReference>
<reference evidence="5 6" key="1">
    <citation type="submission" date="2022-10" db="EMBL/GenBank/DDBJ databases">
        <title>Pararhodobacter sp. nov., isolated from marine algae.</title>
        <authorList>
            <person name="Choi B.J."/>
            <person name="Kim J.M."/>
            <person name="Lee J.K."/>
            <person name="Choi D.G."/>
            <person name="Jeon C.O."/>
        </authorList>
    </citation>
    <scope>NUCLEOTIDE SEQUENCE [LARGE SCALE GENOMIC DNA]</scope>
    <source>
        <strain evidence="5 6">ZQ420</strain>
    </source>
</reference>
<feature type="domain" description="Leucine-binding protein" evidence="4">
    <location>
        <begin position="40"/>
        <end position="392"/>
    </location>
</feature>
<evidence type="ECO:0000259" key="4">
    <source>
        <dbReference type="Pfam" id="PF13458"/>
    </source>
</evidence>
<dbReference type="RefSeq" id="WP_264507790.1">
    <property type="nucleotide sequence ID" value="NZ_JAPDFL010000002.1"/>
</dbReference>
<keyword evidence="2" id="KW-0732">Signal</keyword>
<keyword evidence="3" id="KW-0029">Amino-acid transport</keyword>
<protein>
    <submittedName>
        <fullName evidence="5">ABC transporter substrate-binding protein</fullName>
    </submittedName>
</protein>
<dbReference type="SUPFAM" id="SSF53822">
    <property type="entry name" value="Periplasmic binding protein-like I"/>
    <property type="match status" value="1"/>
</dbReference>
<name>A0ABT3H5A7_9RHOB</name>
<keyword evidence="3" id="KW-0813">Transport</keyword>
<dbReference type="InterPro" id="IPR051010">
    <property type="entry name" value="BCAA_transport"/>
</dbReference>
<dbReference type="PANTHER" id="PTHR30483:SF6">
    <property type="entry name" value="PERIPLASMIC BINDING PROTEIN OF ABC TRANSPORTER FOR NATURAL AMINO ACIDS"/>
    <property type="match status" value="1"/>
</dbReference>
<accession>A0ABT3H5A7</accession>
<keyword evidence="6" id="KW-1185">Reference proteome</keyword>
<evidence type="ECO:0000256" key="2">
    <source>
        <dbReference type="ARBA" id="ARBA00022729"/>
    </source>
</evidence>
<dbReference type="InterPro" id="IPR006311">
    <property type="entry name" value="TAT_signal"/>
</dbReference>
<sequence>MKERFGQPGLTRRGVMAHGLAAAAAGLAAPSILRAQSAAVKIGYVGSLSGIRGIFGETEQWTLAQIQTRLAEGLMVGDRRIPIELVIRDNQSSGARSASVAQDLVFRERCNLILAQDGEAAFAVGELADSRGVPTLSSMMPWQAWMFPRGGNPVDGFPYTFHFFGGSDGALSNFVQMMDMVPSNAKVGTLYVDNPPGQGLMNPETGLPAFLRQGGYDEIAAGPFQVTTNDFSSFVSRFAAEQPDILSGFMYPDHFIPFWNQLRQAGVAPKAVMMSAAFLFPGAVAAMGDSADGVATEVFWSPAFPTASSLTGQSAAELAAQWETETGAQWTQPLGYGHAMWEVGLAAIAAADDPRDPDSLRDAIAGLDLNTVAGRVNFATSPVRNVAIMPLVGGQWRRLGGQHPYALKIVNNASAPEIPVEAEMIVMSPS</sequence>
<comment type="caution">
    <text evidence="5">The sequence shown here is derived from an EMBL/GenBank/DDBJ whole genome shotgun (WGS) entry which is preliminary data.</text>
</comment>
<dbReference type="InterPro" id="IPR028082">
    <property type="entry name" value="Peripla_BP_I"/>
</dbReference>
<dbReference type="PROSITE" id="PS51318">
    <property type="entry name" value="TAT"/>
    <property type="match status" value="1"/>
</dbReference>
<dbReference type="Pfam" id="PF13458">
    <property type="entry name" value="Peripla_BP_6"/>
    <property type="match status" value="1"/>
</dbReference>
<organism evidence="5 6">
    <name type="scientific">Pararhodobacter zhoushanensis</name>
    <dbReference type="NCBI Taxonomy" id="2479545"/>
    <lineage>
        <taxon>Bacteria</taxon>
        <taxon>Pseudomonadati</taxon>
        <taxon>Pseudomonadota</taxon>
        <taxon>Alphaproteobacteria</taxon>
        <taxon>Rhodobacterales</taxon>
        <taxon>Paracoccaceae</taxon>
        <taxon>Pararhodobacter</taxon>
    </lineage>
</organism>
<gene>
    <name evidence="5" type="ORF">OKW52_22285</name>
</gene>